<gene>
    <name evidence="4" type="ORF">B1B_16262</name>
</gene>
<organism evidence="4">
    <name type="scientific">mine drainage metagenome</name>
    <dbReference type="NCBI Taxonomy" id="410659"/>
    <lineage>
        <taxon>unclassified sequences</taxon>
        <taxon>metagenomes</taxon>
        <taxon>ecological metagenomes</taxon>
    </lineage>
</organism>
<evidence type="ECO:0000256" key="1">
    <source>
        <dbReference type="ARBA" id="ARBA00023267"/>
    </source>
</evidence>
<dbReference type="FunFam" id="2.40.50.100:FF:000003">
    <property type="entry name" value="Acetyl-CoA carboxylase biotin carboxyl carrier protein"/>
    <property type="match status" value="1"/>
</dbReference>
<evidence type="ECO:0000259" key="3">
    <source>
        <dbReference type="PROSITE" id="PS50968"/>
    </source>
</evidence>
<name>T0YVL1_9ZZZZ</name>
<accession>T0YVL1</accession>
<dbReference type="InterPro" id="IPR011053">
    <property type="entry name" value="Single_hybrid_motif"/>
</dbReference>
<dbReference type="InterPro" id="IPR001882">
    <property type="entry name" value="Biotin_BS"/>
</dbReference>
<proteinExistence type="predicted"/>
<protein>
    <submittedName>
        <fullName evidence="4">Biotin/lipoyl attachment domain protein</fullName>
    </submittedName>
</protein>
<dbReference type="InterPro" id="IPR050709">
    <property type="entry name" value="Biotin_Carboxyl_Carrier/Decarb"/>
</dbReference>
<dbReference type="PANTHER" id="PTHR45266">
    <property type="entry name" value="OXALOACETATE DECARBOXYLASE ALPHA CHAIN"/>
    <property type="match status" value="1"/>
</dbReference>
<dbReference type="AlphaFoldDB" id="T0YVL1"/>
<dbReference type="EMBL" id="AUZY01010817">
    <property type="protein sequence ID" value="EQD37068.1"/>
    <property type="molecule type" value="Genomic_DNA"/>
</dbReference>
<feature type="domain" description="Lipoyl-binding" evidence="3">
    <location>
        <begin position="102"/>
        <end position="178"/>
    </location>
</feature>
<sequence length="180" mass="19059">MRVRVARDGKVEEIDVDLAGATVELGGARHPFVVVASSPMKVELEIAGERLVVEQWPEGMPIPPGPVDVNGERWALSSVETSSDPRAAARAAAPPPPAPAPTAAAEGPGVPILPPMPGKTIEVRVQDGDHVTKGQILLILEAMKMRNEISSPTAGRVERLQVHPGSSVRAREPMLFVVPD</sequence>
<reference evidence="4" key="2">
    <citation type="journal article" date="2014" name="ISME J.">
        <title>Microbial stratification in low pH oxic and suboxic macroscopic growths along an acid mine drainage.</title>
        <authorList>
            <person name="Mendez-Garcia C."/>
            <person name="Mesa V."/>
            <person name="Sprenger R.R."/>
            <person name="Richter M."/>
            <person name="Diez M.S."/>
            <person name="Solano J."/>
            <person name="Bargiela R."/>
            <person name="Golyshina O.V."/>
            <person name="Manteca A."/>
            <person name="Ramos J.L."/>
            <person name="Gallego J.R."/>
            <person name="Llorente I."/>
            <person name="Martins Dos Santos V.A."/>
            <person name="Jensen O.N."/>
            <person name="Pelaez A.I."/>
            <person name="Sanchez J."/>
            <person name="Ferrer M."/>
        </authorList>
    </citation>
    <scope>NUCLEOTIDE SEQUENCE</scope>
</reference>
<dbReference type="Gene3D" id="2.40.50.100">
    <property type="match status" value="1"/>
</dbReference>
<evidence type="ECO:0000256" key="2">
    <source>
        <dbReference type="SAM" id="MobiDB-lite"/>
    </source>
</evidence>
<evidence type="ECO:0000313" key="4">
    <source>
        <dbReference type="EMBL" id="EQD37068.1"/>
    </source>
</evidence>
<reference evidence="4" key="1">
    <citation type="submission" date="2013-08" db="EMBL/GenBank/DDBJ databases">
        <authorList>
            <person name="Mendez C."/>
            <person name="Richter M."/>
            <person name="Ferrer M."/>
            <person name="Sanchez J."/>
        </authorList>
    </citation>
    <scope>NUCLEOTIDE SEQUENCE</scope>
</reference>
<keyword evidence="1" id="KW-0092">Biotin</keyword>
<dbReference type="PANTHER" id="PTHR45266:SF3">
    <property type="entry name" value="OXALOACETATE DECARBOXYLASE ALPHA CHAIN"/>
    <property type="match status" value="1"/>
</dbReference>
<dbReference type="Pfam" id="PF00364">
    <property type="entry name" value="Biotin_lipoyl"/>
    <property type="match status" value="1"/>
</dbReference>
<dbReference type="CDD" id="cd06850">
    <property type="entry name" value="biotinyl_domain"/>
    <property type="match status" value="1"/>
</dbReference>
<comment type="caution">
    <text evidence="4">The sequence shown here is derived from an EMBL/GenBank/DDBJ whole genome shotgun (WGS) entry which is preliminary data.</text>
</comment>
<dbReference type="InterPro" id="IPR000089">
    <property type="entry name" value="Biotin_lipoyl"/>
</dbReference>
<feature type="region of interest" description="Disordered" evidence="2">
    <location>
        <begin position="77"/>
        <end position="109"/>
    </location>
</feature>
<dbReference type="PROSITE" id="PS00188">
    <property type="entry name" value="BIOTIN"/>
    <property type="match status" value="1"/>
</dbReference>
<dbReference type="PROSITE" id="PS50968">
    <property type="entry name" value="BIOTINYL_LIPOYL"/>
    <property type="match status" value="1"/>
</dbReference>
<dbReference type="SUPFAM" id="SSF51230">
    <property type="entry name" value="Single hybrid motif"/>
    <property type="match status" value="1"/>
</dbReference>